<accession>A0A6M3LE26</accession>
<evidence type="ECO:0000313" key="1">
    <source>
        <dbReference type="EMBL" id="QJA93487.1"/>
    </source>
</evidence>
<name>A0A6M3LE26_9ZZZZ</name>
<protein>
    <submittedName>
        <fullName evidence="1">Uncharacterized protein</fullName>
    </submittedName>
</protein>
<dbReference type="AlphaFoldDB" id="A0A6M3LE26"/>
<gene>
    <name evidence="1" type="ORF">MM415B04213_0001</name>
</gene>
<organism evidence="1">
    <name type="scientific">viral metagenome</name>
    <dbReference type="NCBI Taxonomy" id="1070528"/>
    <lineage>
        <taxon>unclassified sequences</taxon>
        <taxon>metagenomes</taxon>
        <taxon>organismal metagenomes</taxon>
    </lineage>
</organism>
<reference evidence="1" key="1">
    <citation type="submission" date="2020-03" db="EMBL/GenBank/DDBJ databases">
        <title>The deep terrestrial virosphere.</title>
        <authorList>
            <person name="Holmfeldt K."/>
            <person name="Nilsson E."/>
            <person name="Simone D."/>
            <person name="Lopez-Fernandez M."/>
            <person name="Wu X."/>
            <person name="de Brujin I."/>
            <person name="Lundin D."/>
            <person name="Andersson A."/>
            <person name="Bertilsson S."/>
            <person name="Dopson M."/>
        </authorList>
    </citation>
    <scope>NUCLEOTIDE SEQUENCE</scope>
    <source>
        <strain evidence="1">MM415B04213</strain>
    </source>
</reference>
<proteinExistence type="predicted"/>
<dbReference type="EMBL" id="MT143153">
    <property type="protein sequence ID" value="QJA93487.1"/>
    <property type="molecule type" value="Genomic_DNA"/>
</dbReference>
<sequence length="61" mass="6592">MTYYVTIKASGGFVTSATSKDDLEKRLSDLAVTLSAVWKNGGKAKPAYVGDMEVSFDVQED</sequence>